<dbReference type="GO" id="GO:0003677">
    <property type="term" value="F:DNA binding"/>
    <property type="evidence" value="ECO:0007669"/>
    <property type="project" value="UniProtKB-KW"/>
</dbReference>
<feature type="domain" description="Response regulatory" evidence="4">
    <location>
        <begin position="3"/>
        <end position="122"/>
    </location>
</feature>
<evidence type="ECO:0000259" key="5">
    <source>
        <dbReference type="PROSITE" id="PS50930"/>
    </source>
</evidence>
<dbReference type="PROSITE" id="PS50110">
    <property type="entry name" value="RESPONSE_REGULATORY"/>
    <property type="match status" value="1"/>
</dbReference>
<accession>A0ABV1EKY0</accession>
<dbReference type="InterPro" id="IPR007492">
    <property type="entry name" value="LytTR_DNA-bd_dom"/>
</dbReference>
<dbReference type="InterPro" id="IPR011006">
    <property type="entry name" value="CheY-like_superfamily"/>
</dbReference>
<dbReference type="PANTHER" id="PTHR37299:SF1">
    <property type="entry name" value="STAGE 0 SPORULATION PROTEIN A HOMOLOG"/>
    <property type="match status" value="1"/>
</dbReference>
<dbReference type="SMART" id="SM00850">
    <property type="entry name" value="LytTR"/>
    <property type="match status" value="1"/>
</dbReference>
<dbReference type="Pfam" id="PF00072">
    <property type="entry name" value="Response_reg"/>
    <property type="match status" value="1"/>
</dbReference>
<dbReference type="RefSeq" id="WP_021943160.1">
    <property type="nucleotide sequence ID" value="NZ_JAOQJS010000006.1"/>
</dbReference>
<comment type="function">
    <text evidence="2">May play the central regulatory role in sporulation. It may be an element of the effector pathway responsible for the activation of sporulation genes in response to nutritional stress. Spo0A may act in concert with spo0H (a sigma factor) to control the expression of some genes that are critical to the sporulation process.</text>
</comment>
<feature type="domain" description="HTH LytTR-type" evidence="5">
    <location>
        <begin position="134"/>
        <end position="239"/>
    </location>
</feature>
<dbReference type="PANTHER" id="PTHR37299">
    <property type="entry name" value="TRANSCRIPTIONAL REGULATOR-RELATED"/>
    <property type="match status" value="1"/>
</dbReference>
<evidence type="ECO:0000256" key="1">
    <source>
        <dbReference type="ARBA" id="ARBA00018672"/>
    </source>
</evidence>
<sequence length="245" mass="28750">MYHMAVCDDDKVFISYIRKIFSKANGTNQYQYKIYEFYSGEELISSLDTNKYFDLLILDMELGGIDGDETARKFREKFKDTVLVFCSGMRAPTVKSFKVTPYRYLMKSYSDRQFVCEMKEILSEVAKKSKEEYIIGHYRNNVIRVNIQDILYVENAKRGSKIIVCSDCEAAKFEGQILVDDKLEELVTKYYEFAFAHSSYIINIDHIVKIVGNEVYLDNDERLSVSRTYQKEFRQIFTKNIAGKY</sequence>
<dbReference type="InterPro" id="IPR046947">
    <property type="entry name" value="LytR-like"/>
</dbReference>
<evidence type="ECO:0000313" key="6">
    <source>
        <dbReference type="EMBL" id="MEQ2454645.1"/>
    </source>
</evidence>
<gene>
    <name evidence="6" type="ORF">AAAT04_11405</name>
</gene>
<evidence type="ECO:0000256" key="3">
    <source>
        <dbReference type="PROSITE-ProRule" id="PRU00169"/>
    </source>
</evidence>
<organism evidence="6 7">
    <name type="scientific">Coprococcus ammoniilyticus</name>
    <dbReference type="NCBI Taxonomy" id="2981785"/>
    <lineage>
        <taxon>Bacteria</taxon>
        <taxon>Bacillati</taxon>
        <taxon>Bacillota</taxon>
        <taxon>Clostridia</taxon>
        <taxon>Lachnospirales</taxon>
        <taxon>Lachnospiraceae</taxon>
        <taxon>Coprococcus</taxon>
    </lineage>
</organism>
<keyword evidence="3" id="KW-0597">Phosphoprotein</keyword>
<protein>
    <recommendedName>
        <fullName evidence="1">Stage 0 sporulation protein A homolog</fullName>
    </recommendedName>
</protein>
<proteinExistence type="predicted"/>
<comment type="caution">
    <text evidence="6">The sequence shown here is derived from an EMBL/GenBank/DDBJ whole genome shotgun (WGS) entry which is preliminary data.</text>
</comment>
<name>A0ABV1EKY0_9FIRM</name>
<dbReference type="Gene3D" id="2.40.50.1020">
    <property type="entry name" value="LytTr DNA-binding domain"/>
    <property type="match status" value="1"/>
</dbReference>
<keyword evidence="7" id="KW-1185">Reference proteome</keyword>
<feature type="modified residue" description="4-aspartylphosphate" evidence="3">
    <location>
        <position position="59"/>
    </location>
</feature>
<reference evidence="6 7" key="1">
    <citation type="submission" date="2024-04" db="EMBL/GenBank/DDBJ databases">
        <title>Human intestinal bacterial collection.</title>
        <authorList>
            <person name="Pauvert C."/>
            <person name="Hitch T.C.A."/>
            <person name="Clavel T."/>
        </authorList>
    </citation>
    <scope>NUCLEOTIDE SEQUENCE [LARGE SCALE GENOMIC DNA]</scope>
    <source>
        <strain evidence="6 7">CLA-AA-H141</strain>
    </source>
</reference>
<dbReference type="SMART" id="SM00448">
    <property type="entry name" value="REC"/>
    <property type="match status" value="1"/>
</dbReference>
<evidence type="ECO:0000313" key="7">
    <source>
        <dbReference type="Proteomes" id="UP001482186"/>
    </source>
</evidence>
<dbReference type="Pfam" id="PF04397">
    <property type="entry name" value="LytTR"/>
    <property type="match status" value="1"/>
</dbReference>
<dbReference type="InterPro" id="IPR001789">
    <property type="entry name" value="Sig_transdc_resp-reg_receiver"/>
</dbReference>
<dbReference type="Proteomes" id="UP001482186">
    <property type="component" value="Unassembled WGS sequence"/>
</dbReference>
<dbReference type="PROSITE" id="PS50930">
    <property type="entry name" value="HTH_LYTTR"/>
    <property type="match status" value="1"/>
</dbReference>
<dbReference type="SUPFAM" id="SSF52172">
    <property type="entry name" value="CheY-like"/>
    <property type="match status" value="1"/>
</dbReference>
<dbReference type="CDD" id="cd00156">
    <property type="entry name" value="REC"/>
    <property type="match status" value="1"/>
</dbReference>
<keyword evidence="6" id="KW-0238">DNA-binding</keyword>
<dbReference type="Gene3D" id="3.40.50.2300">
    <property type="match status" value="1"/>
</dbReference>
<evidence type="ECO:0000259" key="4">
    <source>
        <dbReference type="PROSITE" id="PS50110"/>
    </source>
</evidence>
<dbReference type="EMBL" id="JBBNFM010000009">
    <property type="protein sequence ID" value="MEQ2454645.1"/>
    <property type="molecule type" value="Genomic_DNA"/>
</dbReference>
<evidence type="ECO:0000256" key="2">
    <source>
        <dbReference type="ARBA" id="ARBA00024867"/>
    </source>
</evidence>